<keyword evidence="2" id="KW-1185">Reference proteome</keyword>
<dbReference type="AlphaFoldDB" id="A0A255ZZF2"/>
<gene>
    <name evidence="1" type="ORF">CHX27_03985</name>
</gene>
<accession>A0A255ZZF2</accession>
<reference evidence="1 2" key="1">
    <citation type="submission" date="2017-07" db="EMBL/GenBank/DDBJ databases">
        <title>Flavobacterium cyanobacteriorum sp. nov., isolated from cyanobacterial aggregates in a eutrophic lake.</title>
        <authorList>
            <person name="Cai H."/>
        </authorList>
    </citation>
    <scope>NUCLEOTIDE SEQUENCE [LARGE SCALE GENOMIC DNA]</scope>
    <source>
        <strain evidence="1 2">TH167</strain>
    </source>
</reference>
<dbReference type="EMBL" id="NOXX01000158">
    <property type="protein sequence ID" value="OYQ46792.1"/>
    <property type="molecule type" value="Genomic_DNA"/>
</dbReference>
<name>A0A255ZZF2_9FLAO</name>
<protein>
    <submittedName>
        <fullName evidence="1">Uncharacterized protein</fullName>
    </submittedName>
</protein>
<evidence type="ECO:0000313" key="1">
    <source>
        <dbReference type="EMBL" id="OYQ46792.1"/>
    </source>
</evidence>
<proteinExistence type="predicted"/>
<organism evidence="1 2">
    <name type="scientific">Flavobacterium aurantiibacter</name>
    <dbReference type="NCBI Taxonomy" id="2023067"/>
    <lineage>
        <taxon>Bacteria</taxon>
        <taxon>Pseudomonadati</taxon>
        <taxon>Bacteroidota</taxon>
        <taxon>Flavobacteriia</taxon>
        <taxon>Flavobacteriales</taxon>
        <taxon>Flavobacteriaceae</taxon>
        <taxon>Flavobacterium</taxon>
    </lineage>
</organism>
<dbReference type="Proteomes" id="UP000216035">
    <property type="component" value="Unassembled WGS sequence"/>
</dbReference>
<comment type="caution">
    <text evidence="1">The sequence shown here is derived from an EMBL/GenBank/DDBJ whole genome shotgun (WGS) entry which is preliminary data.</text>
</comment>
<sequence>MFIWAHPAAGYLVETAVAAGRALRYKAHFKSRFNQILRRLLGSPPQNRLQSPFFSTAFRCSPLCESVQDESAKITIPLHKHRPPLRQPQNFVQIPTNPEPSLNAFSFHKFLPTLRLNLKYE</sequence>
<evidence type="ECO:0000313" key="2">
    <source>
        <dbReference type="Proteomes" id="UP000216035"/>
    </source>
</evidence>